<dbReference type="PROSITE" id="PS00136">
    <property type="entry name" value="SUBTILASE_ASP"/>
    <property type="match status" value="1"/>
</dbReference>
<dbReference type="PANTHER" id="PTHR43806">
    <property type="entry name" value="PEPTIDASE S8"/>
    <property type="match status" value="1"/>
</dbReference>
<dbReference type="InterPro" id="IPR037045">
    <property type="entry name" value="S8pro/Inhibitor_I9_sf"/>
</dbReference>
<evidence type="ECO:0000313" key="10">
    <source>
        <dbReference type="EMBL" id="GID66181.1"/>
    </source>
</evidence>
<dbReference type="GO" id="GO:0004252">
    <property type="term" value="F:serine-type endopeptidase activity"/>
    <property type="evidence" value="ECO:0007669"/>
    <property type="project" value="UniProtKB-UniRule"/>
</dbReference>
<dbReference type="Gene3D" id="3.40.50.200">
    <property type="entry name" value="Peptidase S8/S53 domain"/>
    <property type="match status" value="1"/>
</dbReference>
<dbReference type="GO" id="GO:0006508">
    <property type="term" value="P:proteolysis"/>
    <property type="evidence" value="ECO:0007669"/>
    <property type="project" value="UniProtKB-KW"/>
</dbReference>
<evidence type="ECO:0000259" key="8">
    <source>
        <dbReference type="Pfam" id="PF00082"/>
    </source>
</evidence>
<organism evidence="10 11">
    <name type="scientific">Actinoplanes cyaneus</name>
    <dbReference type="NCBI Taxonomy" id="52696"/>
    <lineage>
        <taxon>Bacteria</taxon>
        <taxon>Bacillati</taxon>
        <taxon>Actinomycetota</taxon>
        <taxon>Actinomycetes</taxon>
        <taxon>Micromonosporales</taxon>
        <taxon>Micromonosporaceae</taxon>
        <taxon>Actinoplanes</taxon>
    </lineage>
</organism>
<reference evidence="10" key="1">
    <citation type="submission" date="2021-01" db="EMBL/GenBank/DDBJ databases">
        <title>Whole genome shotgun sequence of Actinoplanes cyaneus NBRC 14990.</title>
        <authorList>
            <person name="Komaki H."/>
            <person name="Tamura T."/>
        </authorList>
    </citation>
    <scope>NUCLEOTIDE SEQUENCE</scope>
    <source>
        <strain evidence="10">NBRC 14990</strain>
    </source>
</reference>
<comment type="similarity">
    <text evidence="1 5 6">Belongs to the peptidase S8 family.</text>
</comment>
<dbReference type="SUPFAM" id="SSF49313">
    <property type="entry name" value="Cadherin-like"/>
    <property type="match status" value="1"/>
</dbReference>
<sequence length="599" mass="61077">MRKWTLGAFLTSAVAASAALAAPAPAFAAGNVIGADAPGAVPGRYIVTMKHRGTTPAVHSLGTGRVLRSFHTIPGYAAQLTAAEARRLAAEPSVRSVEQDRRVRIAGMEGNQAWSRDRPARVADTQGSPARGEDRLVRIAGTQKNPAWGLDRIDQRATKVSGAFTPTDDGSAVHAYVIDTGIRISHQEFGGRATYGYDFADGDSNASDCNGHGTHVAGTIGGTHYGVAKKVRLVAVRVLDCDGGGYLSDVIDGVDWVTENAVRPAVANMSLGGGLSPSLDFAVEESIASGVTYVVAAGNENTSATSSSPADVAAAITVGATDGRDRRAYFSNYGGAVDIFAPGVNIRSSVSNGNTATAVYSGTSMASPHVAGAAALILDASPSLSPAQVAARLLANATTGKVADRKGSPNRLLFVPAPPAKPVIATARAATGTVGTPYGGRVNLTVGRAGTWSVASGSMPPGLKLNGSGVISGTPSAPGNYSVTVRFTDYVPQAVTRTIVIPVVADAPVIDDTALPAGLAEVAYEAQLTTLDERTGTWAVTSGALPAGLMLDPATGVIGGVPGALEGETTTFTVTFTDAWGGAASQEFTMTIDPAYEQE</sequence>
<dbReference type="SUPFAM" id="SSF54897">
    <property type="entry name" value="Protease propeptides/inhibitors"/>
    <property type="match status" value="1"/>
</dbReference>
<feature type="domain" description="Peptidase S8/S53" evidence="8">
    <location>
        <begin position="177"/>
        <end position="400"/>
    </location>
</feature>
<dbReference type="PROSITE" id="PS00138">
    <property type="entry name" value="SUBTILASE_SER"/>
    <property type="match status" value="1"/>
</dbReference>
<dbReference type="PROSITE" id="PS51892">
    <property type="entry name" value="SUBTILASE"/>
    <property type="match status" value="1"/>
</dbReference>
<dbReference type="Pfam" id="PF05345">
    <property type="entry name" value="He_PIG"/>
    <property type="match status" value="2"/>
</dbReference>
<dbReference type="Gene3D" id="2.60.40.10">
    <property type="entry name" value="Immunoglobulins"/>
    <property type="match status" value="2"/>
</dbReference>
<dbReference type="InterPro" id="IPR015919">
    <property type="entry name" value="Cadherin-like_sf"/>
</dbReference>
<keyword evidence="7" id="KW-0732">Signal</keyword>
<evidence type="ECO:0000256" key="5">
    <source>
        <dbReference type="PROSITE-ProRule" id="PRU01240"/>
    </source>
</evidence>
<dbReference type="InterPro" id="IPR050131">
    <property type="entry name" value="Peptidase_S8_subtilisin-like"/>
</dbReference>
<dbReference type="PRINTS" id="PR00723">
    <property type="entry name" value="SUBTILISIN"/>
</dbReference>
<dbReference type="GO" id="GO:0016020">
    <property type="term" value="C:membrane"/>
    <property type="evidence" value="ECO:0007669"/>
    <property type="project" value="InterPro"/>
</dbReference>
<feature type="active site" description="Charge relay system" evidence="5">
    <location>
        <position position="179"/>
    </location>
</feature>
<dbReference type="FunFam" id="3.40.50.200:FF:000014">
    <property type="entry name" value="Proteinase K"/>
    <property type="match status" value="1"/>
</dbReference>
<accession>A0A919IJC5</accession>
<dbReference type="InterPro" id="IPR036852">
    <property type="entry name" value="Peptidase_S8/S53_dom_sf"/>
</dbReference>
<dbReference type="PANTHER" id="PTHR43806:SF11">
    <property type="entry name" value="CEREVISIN-RELATED"/>
    <property type="match status" value="1"/>
</dbReference>
<evidence type="ECO:0000256" key="1">
    <source>
        <dbReference type="ARBA" id="ARBA00011073"/>
    </source>
</evidence>
<evidence type="ECO:0000256" key="2">
    <source>
        <dbReference type="ARBA" id="ARBA00022670"/>
    </source>
</evidence>
<feature type="signal peptide" evidence="7">
    <location>
        <begin position="1"/>
        <end position="28"/>
    </location>
</feature>
<protein>
    <submittedName>
        <fullName evidence="10">Uncharacterized protein</fullName>
    </submittedName>
</protein>
<dbReference type="InterPro" id="IPR010259">
    <property type="entry name" value="S8pro/Inhibitor_I9"/>
</dbReference>
<dbReference type="RefSeq" id="WP_203742685.1">
    <property type="nucleotide sequence ID" value="NZ_BAAAUC010000043.1"/>
</dbReference>
<dbReference type="GO" id="GO:0005615">
    <property type="term" value="C:extracellular space"/>
    <property type="evidence" value="ECO:0007669"/>
    <property type="project" value="TreeGrafter"/>
</dbReference>
<dbReference type="GO" id="GO:0005509">
    <property type="term" value="F:calcium ion binding"/>
    <property type="evidence" value="ECO:0007669"/>
    <property type="project" value="InterPro"/>
</dbReference>
<dbReference type="InterPro" id="IPR013783">
    <property type="entry name" value="Ig-like_fold"/>
</dbReference>
<dbReference type="CDD" id="cd04077">
    <property type="entry name" value="Peptidases_S8_PCSK9_ProteinaseK_like"/>
    <property type="match status" value="1"/>
</dbReference>
<dbReference type="Gene3D" id="3.30.70.80">
    <property type="entry name" value="Peptidase S8 propeptide/proteinase inhibitor I9"/>
    <property type="match status" value="1"/>
</dbReference>
<keyword evidence="4 5" id="KW-0720">Serine protease</keyword>
<keyword evidence="2 5" id="KW-0645">Protease</keyword>
<dbReference type="AlphaFoldDB" id="A0A919IJC5"/>
<dbReference type="SUPFAM" id="SSF52743">
    <property type="entry name" value="Subtilisin-like"/>
    <property type="match status" value="1"/>
</dbReference>
<feature type="active site" description="Charge relay system" evidence="5">
    <location>
        <position position="364"/>
    </location>
</feature>
<dbReference type="GO" id="GO:0005975">
    <property type="term" value="P:carbohydrate metabolic process"/>
    <property type="evidence" value="ECO:0007669"/>
    <property type="project" value="UniProtKB-ARBA"/>
</dbReference>
<gene>
    <name evidence="10" type="ORF">Acy02nite_40620</name>
</gene>
<evidence type="ECO:0000256" key="3">
    <source>
        <dbReference type="ARBA" id="ARBA00022801"/>
    </source>
</evidence>
<evidence type="ECO:0000256" key="7">
    <source>
        <dbReference type="SAM" id="SignalP"/>
    </source>
</evidence>
<evidence type="ECO:0000256" key="6">
    <source>
        <dbReference type="RuleBase" id="RU003355"/>
    </source>
</evidence>
<keyword evidence="3 5" id="KW-0378">Hydrolase</keyword>
<evidence type="ECO:0000313" key="11">
    <source>
        <dbReference type="Proteomes" id="UP000619479"/>
    </source>
</evidence>
<dbReference type="InterPro" id="IPR023828">
    <property type="entry name" value="Peptidase_S8_Ser-AS"/>
</dbReference>
<evidence type="ECO:0000259" key="9">
    <source>
        <dbReference type="Pfam" id="PF05922"/>
    </source>
</evidence>
<dbReference type="Proteomes" id="UP000619479">
    <property type="component" value="Unassembled WGS sequence"/>
</dbReference>
<dbReference type="Pfam" id="PF05922">
    <property type="entry name" value="Inhibitor_I9"/>
    <property type="match status" value="1"/>
</dbReference>
<dbReference type="InterPro" id="IPR000209">
    <property type="entry name" value="Peptidase_S8/S53_dom"/>
</dbReference>
<dbReference type="InterPro" id="IPR022398">
    <property type="entry name" value="Peptidase_S8_His-AS"/>
</dbReference>
<dbReference type="Pfam" id="PF00082">
    <property type="entry name" value="Peptidase_S8"/>
    <property type="match status" value="1"/>
</dbReference>
<dbReference type="InterPro" id="IPR034193">
    <property type="entry name" value="PCSK9_ProteinaseK-like"/>
</dbReference>
<comment type="caution">
    <text evidence="10">The sequence shown here is derived from an EMBL/GenBank/DDBJ whole genome shotgun (WGS) entry which is preliminary data.</text>
</comment>
<dbReference type="InterPro" id="IPR023827">
    <property type="entry name" value="Peptidase_S8_Asp-AS"/>
</dbReference>
<feature type="active site" description="Charge relay system" evidence="5">
    <location>
        <position position="212"/>
    </location>
</feature>
<feature type="domain" description="Inhibitor I9" evidence="9">
    <location>
        <begin position="61"/>
        <end position="105"/>
    </location>
</feature>
<feature type="chain" id="PRO_5036724288" evidence="7">
    <location>
        <begin position="29"/>
        <end position="599"/>
    </location>
</feature>
<proteinExistence type="inferred from homology"/>
<keyword evidence="11" id="KW-1185">Reference proteome</keyword>
<dbReference type="InterPro" id="IPR015500">
    <property type="entry name" value="Peptidase_S8_subtilisin-rel"/>
</dbReference>
<dbReference type="EMBL" id="BOMH01000030">
    <property type="protein sequence ID" value="GID66181.1"/>
    <property type="molecule type" value="Genomic_DNA"/>
</dbReference>
<name>A0A919IJC5_9ACTN</name>
<dbReference type="PROSITE" id="PS00137">
    <property type="entry name" value="SUBTILASE_HIS"/>
    <property type="match status" value="1"/>
</dbReference>
<evidence type="ECO:0000256" key="4">
    <source>
        <dbReference type="ARBA" id="ARBA00022825"/>
    </source>
</evidence>